<dbReference type="Proteomes" id="UP000531594">
    <property type="component" value="Unassembled WGS sequence"/>
</dbReference>
<accession>A0A7X0HPZ2</accession>
<evidence type="ECO:0000256" key="2">
    <source>
        <dbReference type="ARBA" id="ARBA00005540"/>
    </source>
</evidence>
<evidence type="ECO:0000313" key="10">
    <source>
        <dbReference type="EMBL" id="MBB6444738.1"/>
    </source>
</evidence>
<keyword evidence="3 8" id="KW-0813">Transport</keyword>
<keyword evidence="7 8" id="KW-0472">Membrane</keyword>
<comment type="function">
    <text evidence="8">Probably a riboflavin-binding protein that interacts with the energy-coupling factor (ECF) ABC-transporter complex.</text>
</comment>
<name>A0A7X0HPZ2_9BACI</name>
<dbReference type="InterPro" id="IPR024529">
    <property type="entry name" value="ECF_trnsprt_substrate-spec"/>
</dbReference>
<dbReference type="GO" id="GO:0005886">
    <property type="term" value="C:plasma membrane"/>
    <property type="evidence" value="ECO:0007669"/>
    <property type="project" value="UniProtKB-SubCell"/>
</dbReference>
<evidence type="ECO:0000313" key="11">
    <source>
        <dbReference type="Proteomes" id="UP000531594"/>
    </source>
</evidence>
<evidence type="ECO:0000256" key="7">
    <source>
        <dbReference type="ARBA" id="ARBA00023136"/>
    </source>
</evidence>
<comment type="subcellular location">
    <subcellularLocation>
        <location evidence="1">Cell membrane</location>
        <topology evidence="1">Multi-pass membrane protein</topology>
    </subcellularLocation>
</comment>
<evidence type="ECO:0000256" key="4">
    <source>
        <dbReference type="ARBA" id="ARBA00022475"/>
    </source>
</evidence>
<evidence type="ECO:0000256" key="6">
    <source>
        <dbReference type="ARBA" id="ARBA00022989"/>
    </source>
</evidence>
<evidence type="ECO:0000256" key="9">
    <source>
        <dbReference type="SAM" id="Phobius"/>
    </source>
</evidence>
<dbReference type="RefSeq" id="WP_184524087.1">
    <property type="nucleotide sequence ID" value="NZ_JACHGK010000003.1"/>
</dbReference>
<reference evidence="10 11" key="1">
    <citation type="submission" date="2020-08" db="EMBL/GenBank/DDBJ databases">
        <title>Genomic Encyclopedia of Type Strains, Phase IV (KMG-IV): sequencing the most valuable type-strain genomes for metagenomic binning, comparative biology and taxonomic classification.</title>
        <authorList>
            <person name="Goeker M."/>
        </authorList>
    </citation>
    <scope>NUCLEOTIDE SEQUENCE [LARGE SCALE GENOMIC DNA]</scope>
    <source>
        <strain evidence="10 11">DSM 5391</strain>
    </source>
</reference>
<organism evidence="10 11">
    <name type="scientific">Bacillus benzoevorans</name>
    <dbReference type="NCBI Taxonomy" id="1456"/>
    <lineage>
        <taxon>Bacteria</taxon>
        <taxon>Bacillati</taxon>
        <taxon>Bacillota</taxon>
        <taxon>Bacilli</taxon>
        <taxon>Bacillales</taxon>
        <taxon>Bacillaceae</taxon>
        <taxon>Bacillus</taxon>
    </lineage>
</organism>
<evidence type="ECO:0000256" key="3">
    <source>
        <dbReference type="ARBA" id="ARBA00022448"/>
    </source>
</evidence>
<dbReference type="Pfam" id="PF12822">
    <property type="entry name" value="ECF_trnsprt"/>
    <property type="match status" value="1"/>
</dbReference>
<keyword evidence="6 9" id="KW-1133">Transmembrane helix</keyword>
<evidence type="ECO:0000256" key="5">
    <source>
        <dbReference type="ARBA" id="ARBA00022692"/>
    </source>
</evidence>
<evidence type="ECO:0000256" key="8">
    <source>
        <dbReference type="PIRNR" id="PIRNR037778"/>
    </source>
</evidence>
<keyword evidence="4 8" id="KW-1003">Cell membrane</keyword>
<dbReference type="EMBL" id="JACHGK010000003">
    <property type="protein sequence ID" value="MBB6444738.1"/>
    <property type="molecule type" value="Genomic_DNA"/>
</dbReference>
<keyword evidence="5 9" id="KW-0812">Transmembrane</keyword>
<feature type="transmembrane region" description="Helical" evidence="9">
    <location>
        <begin position="6"/>
        <end position="28"/>
    </location>
</feature>
<dbReference type="InterPro" id="IPR025720">
    <property type="entry name" value="RibU"/>
</dbReference>
<feature type="transmembrane region" description="Helical" evidence="9">
    <location>
        <begin position="80"/>
        <end position="100"/>
    </location>
</feature>
<protein>
    <recommendedName>
        <fullName evidence="8">Riboflavin transporter</fullName>
    </recommendedName>
</protein>
<comment type="caution">
    <text evidence="10">The sequence shown here is derived from an EMBL/GenBank/DDBJ whole genome shotgun (WGS) entry which is preliminary data.</text>
</comment>
<dbReference type="AlphaFoldDB" id="A0A7X0HPZ2"/>
<keyword evidence="11" id="KW-1185">Reference proteome</keyword>
<proteinExistence type="inferred from homology"/>
<sequence length="202" mass="22321">MKKSKVKVLVTIAMLSSISYILMLLNFPIPPFPSFLMIDFSDLPALIGALIFGPAAGILVELFKNALDYLITGSDTGIPIGHMANFVAGIVFILPAYYIYSKLKTKKGMTFALVAGSVIMAVIMSILNYFVLIPAYSFFLNWPAMSGAEMRQYIVTGILPFNIIKGLIMSIVFLLLFTKLRPWLNKKAALQMKESGYTTLSK</sequence>
<dbReference type="PIRSF" id="PIRSF037778">
    <property type="entry name" value="UCP037778_transp_RibU"/>
    <property type="match status" value="1"/>
</dbReference>
<dbReference type="Gene3D" id="1.10.1760.20">
    <property type="match status" value="1"/>
</dbReference>
<gene>
    <name evidence="10" type="ORF">HNR53_001347</name>
</gene>
<dbReference type="PANTHER" id="PTHR38438:SF1">
    <property type="entry name" value="RIBOFLAVIN TRANSPORTER RIBU"/>
    <property type="match status" value="1"/>
</dbReference>
<comment type="similarity">
    <text evidence="2 8">Belongs to the prokaryotic riboflavin transporter (P-RFT) (TC 2.A.87) family.</text>
</comment>
<dbReference type="GO" id="GO:0032217">
    <property type="term" value="F:riboflavin transmembrane transporter activity"/>
    <property type="evidence" value="ECO:0007669"/>
    <property type="project" value="UniProtKB-UniRule"/>
</dbReference>
<feature type="transmembrane region" description="Helical" evidence="9">
    <location>
        <begin position="153"/>
        <end position="177"/>
    </location>
</feature>
<dbReference type="PANTHER" id="PTHR38438">
    <property type="entry name" value="RIBOFLAVIN TRANSPORTER RIBU"/>
    <property type="match status" value="1"/>
</dbReference>
<evidence type="ECO:0000256" key="1">
    <source>
        <dbReference type="ARBA" id="ARBA00004651"/>
    </source>
</evidence>
<feature type="transmembrane region" description="Helical" evidence="9">
    <location>
        <begin position="112"/>
        <end position="133"/>
    </location>
</feature>